<sequence>MGQPGLLKTGGQQTAQILGGAGLHTGGEFLAQEFQKQFGHDQASESATTGARWPRARNQPSQQALASARTRPI</sequence>
<proteinExistence type="predicted"/>
<evidence type="ECO:0000256" key="1">
    <source>
        <dbReference type="SAM" id="MobiDB-lite"/>
    </source>
</evidence>
<accession>H6SKL3</accession>
<reference evidence="2 3" key="1">
    <citation type="submission" date="2012-02" db="EMBL/GenBank/DDBJ databases">
        <title>Shotgun genome sequence of Phaeospirillum photometricum DSM 122.</title>
        <authorList>
            <person name="Duquesne K."/>
            <person name="Sturgis J."/>
        </authorList>
    </citation>
    <scope>NUCLEOTIDE SEQUENCE [LARGE SCALE GENOMIC DNA]</scope>
    <source>
        <strain evidence="3">DSM122</strain>
    </source>
</reference>
<dbReference type="Proteomes" id="UP000033220">
    <property type="component" value="Chromosome DSM 122"/>
</dbReference>
<gene>
    <name evidence="2" type="ORF">RSPPHO_01902</name>
</gene>
<keyword evidence="3" id="KW-1185">Reference proteome</keyword>
<dbReference type="KEGG" id="rpm:RSPPHO_01902"/>
<dbReference type="AlphaFoldDB" id="H6SKL3"/>
<name>H6SKL3_PARPM</name>
<evidence type="ECO:0000313" key="3">
    <source>
        <dbReference type="Proteomes" id="UP000033220"/>
    </source>
</evidence>
<dbReference type="HOGENOM" id="CLU_2702402_0_0_5"/>
<evidence type="ECO:0000313" key="2">
    <source>
        <dbReference type="EMBL" id="CCG08528.1"/>
    </source>
</evidence>
<dbReference type="EMBL" id="HE663493">
    <property type="protein sequence ID" value="CCG08528.1"/>
    <property type="molecule type" value="Genomic_DNA"/>
</dbReference>
<feature type="region of interest" description="Disordered" evidence="1">
    <location>
        <begin position="36"/>
        <end position="73"/>
    </location>
</feature>
<protein>
    <submittedName>
        <fullName evidence="2">Uncharacterized protein</fullName>
    </submittedName>
</protein>
<organism evidence="2 3">
    <name type="scientific">Pararhodospirillum photometricum DSM 122</name>
    <dbReference type="NCBI Taxonomy" id="1150469"/>
    <lineage>
        <taxon>Bacteria</taxon>
        <taxon>Pseudomonadati</taxon>
        <taxon>Pseudomonadota</taxon>
        <taxon>Alphaproteobacteria</taxon>
        <taxon>Rhodospirillales</taxon>
        <taxon>Rhodospirillaceae</taxon>
        <taxon>Pararhodospirillum</taxon>
    </lineage>
</organism>